<name>A0A8X6LJK2_TRICU</name>
<feature type="signal peptide" evidence="2">
    <location>
        <begin position="1"/>
        <end position="21"/>
    </location>
</feature>
<keyword evidence="1" id="KW-0812">Transmembrane</keyword>
<dbReference type="AlphaFoldDB" id="A0A8X6LJK2"/>
<sequence>MRLLITLITLLAITTFRKISADDSCNEESLKECLLSLQKLIEDEYSFVKKTEDQLNEYCVSVQKDSTCLQQTSESCKKKHTLISALSVALFNHLNQLCTPGTDHRKLYEKLSPCFQENSEHFLECTGEHLDKVKYKDPQLQKICLDMKSMLCVAETSRDHCGEDGEALAKTLEFSVKDSYHELCKREMISGSVRVFLNYWVLASTVLIAFVYSHRVKY</sequence>
<protein>
    <submittedName>
        <fullName evidence="3">Uncharacterized protein</fullName>
    </submittedName>
</protein>
<dbReference type="OrthoDB" id="6426845at2759"/>
<feature type="chain" id="PRO_5036490605" evidence="2">
    <location>
        <begin position="22"/>
        <end position="218"/>
    </location>
</feature>
<evidence type="ECO:0000256" key="2">
    <source>
        <dbReference type="SAM" id="SignalP"/>
    </source>
</evidence>
<evidence type="ECO:0000313" key="4">
    <source>
        <dbReference type="Proteomes" id="UP000887116"/>
    </source>
</evidence>
<feature type="transmembrane region" description="Helical" evidence="1">
    <location>
        <begin position="195"/>
        <end position="212"/>
    </location>
</feature>
<accession>A0A8X6LJK2</accession>
<proteinExistence type="predicted"/>
<evidence type="ECO:0000313" key="3">
    <source>
        <dbReference type="EMBL" id="GFR10747.1"/>
    </source>
</evidence>
<keyword evidence="4" id="KW-1185">Reference proteome</keyword>
<evidence type="ECO:0000256" key="1">
    <source>
        <dbReference type="SAM" id="Phobius"/>
    </source>
</evidence>
<keyword evidence="2" id="KW-0732">Signal</keyword>
<dbReference type="Proteomes" id="UP000887116">
    <property type="component" value="Unassembled WGS sequence"/>
</dbReference>
<reference evidence="3" key="1">
    <citation type="submission" date="2020-07" db="EMBL/GenBank/DDBJ databases">
        <title>Multicomponent nature underlies the extraordinary mechanical properties of spider dragline silk.</title>
        <authorList>
            <person name="Kono N."/>
            <person name="Nakamura H."/>
            <person name="Mori M."/>
            <person name="Yoshida Y."/>
            <person name="Ohtoshi R."/>
            <person name="Malay A.D."/>
            <person name="Moran D.A.P."/>
            <person name="Tomita M."/>
            <person name="Numata K."/>
            <person name="Arakawa K."/>
        </authorList>
    </citation>
    <scope>NUCLEOTIDE SEQUENCE</scope>
</reference>
<gene>
    <name evidence="3" type="primary">AVEN_175721_1</name>
    <name evidence="3" type="ORF">TNCT_577471</name>
</gene>
<organism evidence="3 4">
    <name type="scientific">Trichonephila clavata</name>
    <name type="common">Joro spider</name>
    <name type="synonym">Nephila clavata</name>
    <dbReference type="NCBI Taxonomy" id="2740835"/>
    <lineage>
        <taxon>Eukaryota</taxon>
        <taxon>Metazoa</taxon>
        <taxon>Ecdysozoa</taxon>
        <taxon>Arthropoda</taxon>
        <taxon>Chelicerata</taxon>
        <taxon>Arachnida</taxon>
        <taxon>Araneae</taxon>
        <taxon>Araneomorphae</taxon>
        <taxon>Entelegynae</taxon>
        <taxon>Araneoidea</taxon>
        <taxon>Nephilidae</taxon>
        <taxon>Trichonephila</taxon>
    </lineage>
</organism>
<dbReference type="EMBL" id="BMAO01006701">
    <property type="protein sequence ID" value="GFR10747.1"/>
    <property type="molecule type" value="Genomic_DNA"/>
</dbReference>
<keyword evidence="1" id="KW-0472">Membrane</keyword>
<keyword evidence="1" id="KW-1133">Transmembrane helix</keyword>
<comment type="caution">
    <text evidence="3">The sequence shown here is derived from an EMBL/GenBank/DDBJ whole genome shotgun (WGS) entry which is preliminary data.</text>
</comment>